<evidence type="ECO:0000259" key="3">
    <source>
        <dbReference type="Pfam" id="PF25607"/>
    </source>
</evidence>
<proteinExistence type="predicted"/>
<dbReference type="EMBL" id="QGKL01000041">
    <property type="protein sequence ID" value="PWQ94138.1"/>
    <property type="molecule type" value="Genomic_DNA"/>
</dbReference>
<dbReference type="Proteomes" id="UP000245506">
    <property type="component" value="Unassembled WGS sequence"/>
</dbReference>
<dbReference type="OrthoDB" id="5293418at2"/>
<protein>
    <recommendedName>
        <fullName evidence="3">DUF7939 domain-containing protein</fullName>
    </recommendedName>
</protein>
<keyword evidence="5" id="KW-1185">Reference proteome</keyword>
<accession>A0A317C6A9</accession>
<feature type="signal peptide" evidence="2">
    <location>
        <begin position="1"/>
        <end position="20"/>
    </location>
</feature>
<feature type="chain" id="PRO_5016292784" description="DUF7939 domain-containing protein" evidence="2">
    <location>
        <begin position="21"/>
        <end position="569"/>
    </location>
</feature>
<sequence length="569" mass="62160">MVVRLGLLITLLCLSLSAYAKGFTAQVDRFSVGMGDHIQLVLSLDDIHGSRPDVSALNKDFTILRTSQSSNMRITNGIVSQEVKWIFLLSPNRKGTLTIPSFTTGGFKSEVINIEVGDAPVAQSTSDEVLLEVEVKPLNPYVKSQAIFTQRLYFAQELVNNASLGHPTLEKGDAEIIFLASSNPSYVKRNGRSYQMIERYYAVFPSSDGELVFAPSVFRGSIADQRQQRGFNMPMFNTGKRVTAYSSKASLNVAEQPKGFTGNNWLPSSQLSLDMTWSQSPETMKAGEPVTATIMVMAQGLKAEALPEITINWPGSIKSYPEKPEFRTDKRVNGLVGLRQEKVVLVANQNGEFQIPAIEVAWWNTATNQQQVERINGFTVKVDGAAAVQLLSPAPLAAEPEPLANKDAEDSALVKEEQSIFDTVSAVYAEHKKHLPVALSVLGLLLLGIGAAYFYFNRPKTQVEINRKILASAQVQLAEACNANNAKAAISALPQWAEAAEIYPATLSGIERCGDPLLSKEVAALSHSRYSQNAQAWNGEKLLVAVKQFSHAPKVDNVSDSLEALHPLH</sequence>
<dbReference type="Pfam" id="PF25607">
    <property type="entry name" value="DUF7939"/>
    <property type="match status" value="1"/>
</dbReference>
<dbReference type="AlphaFoldDB" id="A0A317C6A9"/>
<evidence type="ECO:0000256" key="1">
    <source>
        <dbReference type="SAM" id="Phobius"/>
    </source>
</evidence>
<organism evidence="4 5">
    <name type="scientific">Leucothrix arctica</name>
    <dbReference type="NCBI Taxonomy" id="1481894"/>
    <lineage>
        <taxon>Bacteria</taxon>
        <taxon>Pseudomonadati</taxon>
        <taxon>Pseudomonadota</taxon>
        <taxon>Gammaproteobacteria</taxon>
        <taxon>Thiotrichales</taxon>
        <taxon>Thiotrichaceae</taxon>
        <taxon>Leucothrix</taxon>
    </lineage>
</organism>
<evidence type="ECO:0000313" key="5">
    <source>
        <dbReference type="Proteomes" id="UP000245506"/>
    </source>
</evidence>
<dbReference type="Pfam" id="PF13584">
    <property type="entry name" value="BatD"/>
    <property type="match status" value="1"/>
</dbReference>
<feature type="transmembrane region" description="Helical" evidence="1">
    <location>
        <begin position="435"/>
        <end position="456"/>
    </location>
</feature>
<gene>
    <name evidence="4" type="ORF">DKT75_16500</name>
</gene>
<dbReference type="InterPro" id="IPR025738">
    <property type="entry name" value="BatD"/>
</dbReference>
<dbReference type="InterPro" id="IPR057699">
    <property type="entry name" value="DUF7939"/>
</dbReference>
<comment type="caution">
    <text evidence="4">The sequence shown here is derived from an EMBL/GenBank/DDBJ whole genome shotgun (WGS) entry which is preliminary data.</text>
</comment>
<reference evidence="4 5" key="1">
    <citation type="submission" date="2018-05" db="EMBL/GenBank/DDBJ databases">
        <title>Leucothrix arctica sp. nov., isolated from Arctic seawater.</title>
        <authorList>
            <person name="Choi A."/>
            <person name="Baek K."/>
        </authorList>
    </citation>
    <scope>NUCLEOTIDE SEQUENCE [LARGE SCALE GENOMIC DNA]</scope>
    <source>
        <strain evidence="4 5">IMCC9719</strain>
    </source>
</reference>
<feature type="domain" description="DUF7939" evidence="3">
    <location>
        <begin position="473"/>
        <end position="551"/>
    </location>
</feature>
<keyword evidence="1" id="KW-1133">Transmembrane helix</keyword>
<keyword evidence="1" id="KW-0812">Transmembrane</keyword>
<evidence type="ECO:0000313" key="4">
    <source>
        <dbReference type="EMBL" id="PWQ94138.1"/>
    </source>
</evidence>
<name>A0A317C6A9_9GAMM</name>
<keyword evidence="1" id="KW-0472">Membrane</keyword>
<dbReference type="PANTHER" id="PTHR40940:SF1">
    <property type="entry name" value="PROTEIN BATD"/>
    <property type="match status" value="1"/>
</dbReference>
<dbReference type="PANTHER" id="PTHR40940">
    <property type="entry name" value="PROTEIN BATD-RELATED"/>
    <property type="match status" value="1"/>
</dbReference>
<dbReference type="RefSeq" id="WP_109824782.1">
    <property type="nucleotide sequence ID" value="NZ_QGKL01000041.1"/>
</dbReference>
<evidence type="ECO:0000256" key="2">
    <source>
        <dbReference type="SAM" id="SignalP"/>
    </source>
</evidence>
<keyword evidence="2" id="KW-0732">Signal</keyword>